<proteinExistence type="predicted"/>
<dbReference type="OrthoDB" id="9784359at2"/>
<comment type="caution">
    <text evidence="3">The sequence shown here is derived from an EMBL/GenBank/DDBJ whole genome shotgun (WGS) entry which is preliminary data.</text>
</comment>
<reference evidence="3 4" key="1">
    <citation type="submission" date="2017-06" db="EMBL/GenBank/DDBJ databases">
        <title>Genome sequencing of cyanobaciteial culture collection at National Institute for Environmental Studies (NIES).</title>
        <authorList>
            <person name="Hirose Y."/>
            <person name="Shimura Y."/>
            <person name="Fujisawa T."/>
            <person name="Nakamura Y."/>
            <person name="Kawachi M."/>
        </authorList>
    </citation>
    <scope>NUCLEOTIDE SEQUENCE [LARGE SCALE GENOMIC DNA]</scope>
    <source>
        <strain evidence="3 4">NIES-4072</strain>
    </source>
</reference>
<evidence type="ECO:0000313" key="3">
    <source>
        <dbReference type="EMBL" id="GBG23445.1"/>
    </source>
</evidence>
<dbReference type="Proteomes" id="UP000245124">
    <property type="component" value="Unassembled WGS sequence"/>
</dbReference>
<sequence>MALRGEALKDAPVFASATGRPLAPSHIDRVVKRAAAAAELENAMNVSAHWFRHSHATHALDEGVPVHLVQATLGHTSLDTTSKYLHVSPDRSSGEVLVKRWSEPF</sequence>
<dbReference type="AlphaFoldDB" id="A0A2R5FYU4"/>
<dbReference type="GO" id="GO:0015074">
    <property type="term" value="P:DNA integration"/>
    <property type="evidence" value="ECO:0007669"/>
    <property type="project" value="InterPro"/>
</dbReference>
<organism evidence="3 4">
    <name type="scientific">Nostoc commune NIES-4072</name>
    <dbReference type="NCBI Taxonomy" id="2005467"/>
    <lineage>
        <taxon>Bacteria</taxon>
        <taxon>Bacillati</taxon>
        <taxon>Cyanobacteriota</taxon>
        <taxon>Cyanophyceae</taxon>
        <taxon>Nostocales</taxon>
        <taxon>Nostocaceae</taxon>
        <taxon>Nostoc</taxon>
    </lineage>
</organism>
<dbReference type="GO" id="GO:0003677">
    <property type="term" value="F:DNA binding"/>
    <property type="evidence" value="ECO:0007669"/>
    <property type="project" value="InterPro"/>
</dbReference>
<dbReference type="Pfam" id="PF00589">
    <property type="entry name" value="Phage_integrase"/>
    <property type="match status" value="1"/>
</dbReference>
<dbReference type="PROSITE" id="PS51898">
    <property type="entry name" value="TYR_RECOMBINASE"/>
    <property type="match status" value="1"/>
</dbReference>
<evidence type="ECO:0000256" key="1">
    <source>
        <dbReference type="ARBA" id="ARBA00023172"/>
    </source>
</evidence>
<dbReference type="InterPro" id="IPR050090">
    <property type="entry name" value="Tyrosine_recombinase_XerCD"/>
</dbReference>
<dbReference type="InterPro" id="IPR011010">
    <property type="entry name" value="DNA_brk_join_enz"/>
</dbReference>
<dbReference type="RefSeq" id="WP_109013283.1">
    <property type="nucleotide sequence ID" value="NZ_BDUD01000002.1"/>
</dbReference>
<gene>
    <name evidence="3" type="ORF">NIES4072_71570</name>
</gene>
<keyword evidence="1" id="KW-0233">DNA recombination</keyword>
<evidence type="ECO:0000259" key="2">
    <source>
        <dbReference type="PROSITE" id="PS51898"/>
    </source>
</evidence>
<evidence type="ECO:0000313" key="4">
    <source>
        <dbReference type="Proteomes" id="UP000245124"/>
    </source>
</evidence>
<dbReference type="InterPro" id="IPR002104">
    <property type="entry name" value="Integrase_catalytic"/>
</dbReference>
<dbReference type="EMBL" id="BDUD01000002">
    <property type="protein sequence ID" value="GBG23445.1"/>
    <property type="molecule type" value="Genomic_DNA"/>
</dbReference>
<dbReference type="PANTHER" id="PTHR30349">
    <property type="entry name" value="PHAGE INTEGRASE-RELATED"/>
    <property type="match status" value="1"/>
</dbReference>
<dbReference type="SUPFAM" id="SSF56349">
    <property type="entry name" value="DNA breaking-rejoining enzymes"/>
    <property type="match status" value="1"/>
</dbReference>
<dbReference type="InterPro" id="IPR013762">
    <property type="entry name" value="Integrase-like_cat_sf"/>
</dbReference>
<protein>
    <submittedName>
        <fullName evidence="3">Integrase family protein</fullName>
    </submittedName>
</protein>
<dbReference type="CDD" id="cd00397">
    <property type="entry name" value="DNA_BRE_C"/>
    <property type="match status" value="1"/>
</dbReference>
<feature type="domain" description="Tyr recombinase" evidence="2">
    <location>
        <begin position="1"/>
        <end position="97"/>
    </location>
</feature>
<name>A0A2R5FYU4_NOSCO</name>
<dbReference type="Gene3D" id="1.10.443.10">
    <property type="entry name" value="Intergrase catalytic core"/>
    <property type="match status" value="1"/>
</dbReference>
<accession>A0A2R5FYU4</accession>
<keyword evidence="4" id="KW-1185">Reference proteome</keyword>
<dbReference type="GO" id="GO:0006310">
    <property type="term" value="P:DNA recombination"/>
    <property type="evidence" value="ECO:0007669"/>
    <property type="project" value="UniProtKB-KW"/>
</dbReference>